<evidence type="ECO:0000256" key="1">
    <source>
        <dbReference type="ARBA" id="ARBA00007951"/>
    </source>
</evidence>
<dbReference type="SUPFAM" id="SSF51445">
    <property type="entry name" value="(Trans)glycosidases"/>
    <property type="match status" value="1"/>
</dbReference>
<feature type="chain" id="PRO_5022809182" description="alpha-L-fucosidase" evidence="7">
    <location>
        <begin position="37"/>
        <end position="649"/>
    </location>
</feature>
<dbReference type="SMART" id="SM00812">
    <property type="entry name" value="Alpha_L_fucos"/>
    <property type="match status" value="1"/>
</dbReference>
<name>A0A5B2XMS4_9PSEU</name>
<dbReference type="Proteomes" id="UP000323454">
    <property type="component" value="Unassembled WGS sequence"/>
</dbReference>
<keyword evidence="4" id="KW-0378">Hydrolase</keyword>
<dbReference type="InterPro" id="IPR000933">
    <property type="entry name" value="Glyco_hydro_29"/>
</dbReference>
<organism evidence="9 10">
    <name type="scientific">Solihabitans fulvus</name>
    <dbReference type="NCBI Taxonomy" id="1892852"/>
    <lineage>
        <taxon>Bacteria</taxon>
        <taxon>Bacillati</taxon>
        <taxon>Actinomycetota</taxon>
        <taxon>Actinomycetes</taxon>
        <taxon>Pseudonocardiales</taxon>
        <taxon>Pseudonocardiaceae</taxon>
        <taxon>Solihabitans</taxon>
    </lineage>
</organism>
<dbReference type="InterPro" id="IPR000421">
    <property type="entry name" value="FA58C"/>
</dbReference>
<evidence type="ECO:0000256" key="4">
    <source>
        <dbReference type="ARBA" id="ARBA00022801"/>
    </source>
</evidence>
<comment type="caution">
    <text evidence="9">The sequence shown here is derived from an EMBL/GenBank/DDBJ whole genome shotgun (WGS) entry which is preliminary data.</text>
</comment>
<dbReference type="Pfam" id="PF00754">
    <property type="entry name" value="F5_F8_type_C"/>
    <property type="match status" value="1"/>
</dbReference>
<evidence type="ECO:0000256" key="2">
    <source>
        <dbReference type="ARBA" id="ARBA00012662"/>
    </source>
</evidence>
<dbReference type="Pfam" id="PF01120">
    <property type="entry name" value="Alpha_L_fucos"/>
    <property type="match status" value="1"/>
</dbReference>
<dbReference type="GO" id="GO:0016139">
    <property type="term" value="P:glycoside catabolic process"/>
    <property type="evidence" value="ECO:0007669"/>
    <property type="project" value="TreeGrafter"/>
</dbReference>
<comment type="similarity">
    <text evidence="1">Belongs to the glycosyl hydrolase 29 family.</text>
</comment>
<dbReference type="PANTHER" id="PTHR10030">
    <property type="entry name" value="ALPHA-L-FUCOSIDASE"/>
    <property type="match status" value="1"/>
</dbReference>
<evidence type="ECO:0000259" key="8">
    <source>
        <dbReference type="PROSITE" id="PS50022"/>
    </source>
</evidence>
<evidence type="ECO:0000256" key="5">
    <source>
        <dbReference type="ARBA" id="ARBA00023295"/>
    </source>
</evidence>
<evidence type="ECO:0000256" key="7">
    <source>
        <dbReference type="SAM" id="SignalP"/>
    </source>
</evidence>
<gene>
    <name evidence="9" type="ORF">F0L68_08250</name>
</gene>
<dbReference type="OrthoDB" id="5526311at2"/>
<dbReference type="GO" id="GO:0005764">
    <property type="term" value="C:lysosome"/>
    <property type="evidence" value="ECO:0007669"/>
    <property type="project" value="TreeGrafter"/>
</dbReference>
<dbReference type="AlphaFoldDB" id="A0A5B2XMS4"/>
<protein>
    <recommendedName>
        <fullName evidence="2">alpha-L-fucosidase</fullName>
        <ecNumber evidence="2">3.2.1.51</ecNumber>
    </recommendedName>
</protein>
<sequence length="649" mass="70065">MSAAESFPRRHFLAGAAAAGALSALPAGVLASSAEAAATTTTTTAATGVPLPPLRVPQIDKGLPQQPDAKVGWLQDAKIGMFIHWGVYAGPAQGEWYMRQAQVKPSAYRHFLTDATQQQFTADQFDPTSWTGLAKDMGAKYVVLTTRHHEGFGLYPNAHPNAWTSAQSPLNRDFVASYVSAVRAAGLKVGLYYSPINWRYPGYYNVSGAPLTNPPWNLEGADPATFDYVANARMMKEEVYQAVKQLVTDYGPIDDLWWDGGWLAESGSDADGAFFWEPGQYRDQGNRWPVGGYGETESTSGRPLGLMGMVRAHQPDIVVTPRAGWLGDYQVEEGGSVPTGPVRAGAVEKAFTIRGAWGYQAGASVMSYDDILAVVVNSVVRNMTTLINVGPDRHGLVPQDSADVLRRVGAFLSDVGESIYGTRGGPWQPVDGRVGYTYRDATCYVHLLAGQPAGAFTTPAIGDARVQRVYDVHSKQDLNHTTNSDATVTITGIDRSAHPQDTVLALVLDRPVVATDVARRKLTTSDSEESSHGNLAGQATDGDTATRWCAADGNTGHWLRVDLGGPTALTGIRIAWEFPNRTYRYRVDGSVDGGAWSTLVDRVNNTDTSQVHTLPCTGVARYLRVTVTGLDAGCWASIRSCEAFDRPFR</sequence>
<keyword evidence="3 7" id="KW-0732">Signal</keyword>
<dbReference type="InterPro" id="IPR057739">
    <property type="entry name" value="Glyco_hydro_29_N"/>
</dbReference>
<dbReference type="InterPro" id="IPR017853">
    <property type="entry name" value="GH"/>
</dbReference>
<dbReference type="GO" id="GO:0006004">
    <property type="term" value="P:fucose metabolic process"/>
    <property type="evidence" value="ECO:0007669"/>
    <property type="project" value="TreeGrafter"/>
</dbReference>
<evidence type="ECO:0000313" key="10">
    <source>
        <dbReference type="Proteomes" id="UP000323454"/>
    </source>
</evidence>
<dbReference type="Gene3D" id="3.20.20.80">
    <property type="entry name" value="Glycosidases"/>
    <property type="match status" value="1"/>
</dbReference>
<dbReference type="Gene3D" id="2.60.120.260">
    <property type="entry name" value="Galactose-binding domain-like"/>
    <property type="match status" value="1"/>
</dbReference>
<feature type="domain" description="F5/8 type C" evidence="8">
    <location>
        <begin position="505"/>
        <end position="625"/>
    </location>
</feature>
<keyword evidence="5" id="KW-0326">Glycosidase</keyword>
<dbReference type="RefSeq" id="WP_149848882.1">
    <property type="nucleotide sequence ID" value="NZ_VUOB01000012.1"/>
</dbReference>
<dbReference type="EC" id="3.2.1.51" evidence="2"/>
<dbReference type="PROSITE" id="PS51318">
    <property type="entry name" value="TAT"/>
    <property type="match status" value="1"/>
</dbReference>
<feature type="signal peptide" evidence="7">
    <location>
        <begin position="1"/>
        <end position="36"/>
    </location>
</feature>
<evidence type="ECO:0000256" key="6">
    <source>
        <dbReference type="SAM" id="MobiDB-lite"/>
    </source>
</evidence>
<dbReference type="EMBL" id="VUOB01000012">
    <property type="protein sequence ID" value="KAA2264219.1"/>
    <property type="molecule type" value="Genomic_DNA"/>
</dbReference>
<evidence type="ECO:0000256" key="3">
    <source>
        <dbReference type="ARBA" id="ARBA00022729"/>
    </source>
</evidence>
<proteinExistence type="inferred from homology"/>
<reference evidence="9 10" key="2">
    <citation type="submission" date="2019-09" db="EMBL/GenBank/DDBJ databases">
        <authorList>
            <person name="Jin C."/>
        </authorList>
    </citation>
    <scope>NUCLEOTIDE SEQUENCE [LARGE SCALE GENOMIC DNA]</scope>
    <source>
        <strain evidence="9 10">AN110305</strain>
    </source>
</reference>
<reference evidence="9 10" key="1">
    <citation type="submission" date="2019-09" db="EMBL/GenBank/DDBJ databases">
        <title>Goodfellowia gen. nov., a new genus of the Pseudonocardineae related to Actinoalloteichus, containing Goodfellowia coeruleoviolacea gen. nov., comb. nov. gen. nov., comb. nov.</title>
        <authorList>
            <person name="Labeda D."/>
        </authorList>
    </citation>
    <scope>NUCLEOTIDE SEQUENCE [LARGE SCALE GENOMIC DNA]</scope>
    <source>
        <strain evidence="9 10">AN110305</strain>
    </source>
</reference>
<evidence type="ECO:0000313" key="9">
    <source>
        <dbReference type="EMBL" id="KAA2264219.1"/>
    </source>
</evidence>
<feature type="region of interest" description="Disordered" evidence="6">
    <location>
        <begin position="521"/>
        <end position="541"/>
    </location>
</feature>
<dbReference type="PANTHER" id="PTHR10030:SF37">
    <property type="entry name" value="ALPHA-L-FUCOSIDASE-RELATED"/>
    <property type="match status" value="1"/>
</dbReference>
<dbReference type="GO" id="GO:0004560">
    <property type="term" value="F:alpha-L-fucosidase activity"/>
    <property type="evidence" value="ECO:0007669"/>
    <property type="project" value="InterPro"/>
</dbReference>
<keyword evidence="10" id="KW-1185">Reference proteome</keyword>
<dbReference type="InterPro" id="IPR008979">
    <property type="entry name" value="Galactose-bd-like_sf"/>
</dbReference>
<accession>A0A5B2XMS4</accession>
<dbReference type="InterPro" id="IPR006311">
    <property type="entry name" value="TAT_signal"/>
</dbReference>
<dbReference type="PROSITE" id="PS50022">
    <property type="entry name" value="FA58C_3"/>
    <property type="match status" value="1"/>
</dbReference>
<dbReference type="SUPFAM" id="SSF49785">
    <property type="entry name" value="Galactose-binding domain-like"/>
    <property type="match status" value="1"/>
</dbReference>